<evidence type="ECO:0000313" key="1">
    <source>
        <dbReference type="EMBL" id="CAG5095847.1"/>
    </source>
</evidence>
<dbReference type="EMBL" id="OU015569">
    <property type="protein sequence ID" value="CAG5095847.1"/>
    <property type="molecule type" value="Genomic_DNA"/>
</dbReference>
<protein>
    <submittedName>
        <fullName evidence="1">Oidioi.mRNA.OKI2018_I69.XSR.g14366.t1.cds</fullName>
    </submittedName>
</protein>
<name>A0ABN7SA38_OIKDI</name>
<sequence>MRKKIDSHDDYLTNQGVKIEALTEDSTSLSNDLADIKMTVHENLSNLKLVAGQNKNDLDAMKEKFNSLYKSMETMTNGEEFVAQLAKIERVVSLSNSTVLSSLSDAKQKILELKTEYETDLKKLTNSLSITESKLSASIAQQVKK</sequence>
<dbReference type="Proteomes" id="UP001158576">
    <property type="component" value="Chromosome XSR"/>
</dbReference>
<reference evidence="1 2" key="1">
    <citation type="submission" date="2021-04" db="EMBL/GenBank/DDBJ databases">
        <authorList>
            <person name="Bliznina A."/>
        </authorList>
    </citation>
    <scope>NUCLEOTIDE SEQUENCE [LARGE SCALE GENOMIC DNA]</scope>
</reference>
<accession>A0ABN7SA38</accession>
<proteinExistence type="predicted"/>
<organism evidence="1 2">
    <name type="scientific">Oikopleura dioica</name>
    <name type="common">Tunicate</name>
    <dbReference type="NCBI Taxonomy" id="34765"/>
    <lineage>
        <taxon>Eukaryota</taxon>
        <taxon>Metazoa</taxon>
        <taxon>Chordata</taxon>
        <taxon>Tunicata</taxon>
        <taxon>Appendicularia</taxon>
        <taxon>Copelata</taxon>
        <taxon>Oikopleuridae</taxon>
        <taxon>Oikopleura</taxon>
    </lineage>
</organism>
<evidence type="ECO:0000313" key="2">
    <source>
        <dbReference type="Proteomes" id="UP001158576"/>
    </source>
</evidence>
<keyword evidence="2" id="KW-1185">Reference proteome</keyword>
<gene>
    <name evidence="1" type="ORF">OKIOD_LOCUS5924</name>
</gene>